<organism evidence="4 5">
    <name type="scientific">Streptomyces pimonensis</name>
    <dbReference type="NCBI Taxonomy" id="2860288"/>
    <lineage>
        <taxon>Bacteria</taxon>
        <taxon>Bacillati</taxon>
        <taxon>Actinomycetota</taxon>
        <taxon>Actinomycetes</taxon>
        <taxon>Kitasatosporales</taxon>
        <taxon>Streptomycetaceae</taxon>
        <taxon>Streptomyces</taxon>
    </lineage>
</organism>
<dbReference type="Gene3D" id="3.40.30.10">
    <property type="entry name" value="Glutaredoxin"/>
    <property type="match status" value="1"/>
</dbReference>
<keyword evidence="5" id="KW-1185">Reference proteome</keyword>
<dbReference type="Pfam" id="PF13462">
    <property type="entry name" value="Thioredoxin_4"/>
    <property type="match status" value="1"/>
</dbReference>
<feature type="region of interest" description="Disordered" evidence="1">
    <location>
        <begin position="1"/>
        <end position="24"/>
    </location>
</feature>
<keyword evidence="2" id="KW-0472">Membrane</keyword>
<feature type="domain" description="Thioredoxin-like fold" evidence="3">
    <location>
        <begin position="81"/>
        <end position="267"/>
    </location>
</feature>
<evidence type="ECO:0000259" key="3">
    <source>
        <dbReference type="Pfam" id="PF13462"/>
    </source>
</evidence>
<keyword evidence="2" id="KW-1133">Transmembrane helix</keyword>
<feature type="compositionally biased region" description="Basic and acidic residues" evidence="1">
    <location>
        <begin position="12"/>
        <end position="24"/>
    </location>
</feature>
<gene>
    <name evidence="4" type="ORF">KYY02_07330</name>
</gene>
<evidence type="ECO:0000313" key="4">
    <source>
        <dbReference type="EMBL" id="MEZ3178524.1"/>
    </source>
</evidence>
<dbReference type="InterPro" id="IPR036249">
    <property type="entry name" value="Thioredoxin-like_sf"/>
</dbReference>
<reference evidence="4 5" key="1">
    <citation type="journal article" date="2021" name="Res Sq">
        <title>Streptomyces Pimoensis sp. nov., Isolated From the Taklimakan Desert in Xinjiang, China.</title>
        <authorList>
            <person name="Zhang P."/>
            <person name="Luo X."/>
            <person name="Luo X."/>
            <person name="Liu Z."/>
            <person name="Xia Z."/>
            <person name="Wan C."/>
            <person name="zhang L."/>
        </authorList>
    </citation>
    <scope>NUCLEOTIDE SEQUENCE [LARGE SCALE GENOMIC DNA]</scope>
    <source>
        <strain evidence="4 5">TRM75549</strain>
    </source>
</reference>
<accession>A0ABV4IX04</accession>
<dbReference type="EMBL" id="JAHWZY010000005">
    <property type="protein sequence ID" value="MEZ3178524.1"/>
    <property type="molecule type" value="Genomic_DNA"/>
</dbReference>
<name>A0ABV4IX04_9ACTN</name>
<dbReference type="RefSeq" id="WP_371236726.1">
    <property type="nucleotide sequence ID" value="NZ_JAHWZY010000005.1"/>
</dbReference>
<proteinExistence type="predicted"/>
<sequence>MSKRNSQAAKTAARERLRVERERQAKKAKAKRQLVVALSVVGVLAAAGGIGYAVVQANQPDHWESAKDAKLVKPANTSGENGTTVVIGEPEAKKTLELYEDLRCPVCASFEQTVGKTIEKDVEDGKYKIRFIGASFLDRSMTGEGSKNALSALGAALNVSPEAFLAYKSALYSAEYHPEETDDKFKDDAYLIKIADTVDALENNKEFQSAVEDGTYDRWALEMSDVFDNNEDVQGTPTLMMDGKKLTGSDGQNAPMTVDEFNKAVDAALKA</sequence>
<comment type="caution">
    <text evidence="4">The sequence shown here is derived from an EMBL/GenBank/DDBJ whole genome shotgun (WGS) entry which is preliminary data.</text>
</comment>
<evidence type="ECO:0000256" key="2">
    <source>
        <dbReference type="SAM" id="Phobius"/>
    </source>
</evidence>
<evidence type="ECO:0000313" key="5">
    <source>
        <dbReference type="Proteomes" id="UP001567537"/>
    </source>
</evidence>
<keyword evidence="2" id="KW-0812">Transmembrane</keyword>
<feature type="transmembrane region" description="Helical" evidence="2">
    <location>
        <begin position="34"/>
        <end position="55"/>
    </location>
</feature>
<dbReference type="InterPro" id="IPR012336">
    <property type="entry name" value="Thioredoxin-like_fold"/>
</dbReference>
<dbReference type="Proteomes" id="UP001567537">
    <property type="component" value="Unassembled WGS sequence"/>
</dbReference>
<protein>
    <submittedName>
        <fullName evidence="4">DsbA family protein</fullName>
    </submittedName>
</protein>
<dbReference type="SUPFAM" id="SSF52833">
    <property type="entry name" value="Thioredoxin-like"/>
    <property type="match status" value="1"/>
</dbReference>
<evidence type="ECO:0000256" key="1">
    <source>
        <dbReference type="SAM" id="MobiDB-lite"/>
    </source>
</evidence>